<evidence type="ECO:0000313" key="2">
    <source>
        <dbReference type="EMBL" id="MCS5736281.1"/>
    </source>
</evidence>
<keyword evidence="1" id="KW-0472">Membrane</keyword>
<evidence type="ECO:0000313" key="3">
    <source>
        <dbReference type="Proteomes" id="UP001165586"/>
    </source>
</evidence>
<keyword evidence="1" id="KW-1133">Transmembrane helix</keyword>
<reference evidence="2" key="1">
    <citation type="submission" date="2022-08" db="EMBL/GenBank/DDBJ databases">
        <authorList>
            <person name="Deng Y."/>
            <person name="Han X.-F."/>
            <person name="Zhang Y.-Q."/>
        </authorList>
    </citation>
    <scope>NUCLEOTIDE SEQUENCE</scope>
    <source>
        <strain evidence="2">CPCC 203386</strain>
    </source>
</reference>
<proteinExistence type="predicted"/>
<keyword evidence="1" id="KW-0812">Transmembrane</keyword>
<evidence type="ECO:0000256" key="1">
    <source>
        <dbReference type="SAM" id="Phobius"/>
    </source>
</evidence>
<evidence type="ECO:0008006" key="4">
    <source>
        <dbReference type="Google" id="ProtNLM"/>
    </source>
</evidence>
<dbReference type="RefSeq" id="WP_259542158.1">
    <property type="nucleotide sequence ID" value="NZ_JANLCJ010000014.1"/>
</dbReference>
<comment type="caution">
    <text evidence="2">The sequence shown here is derived from an EMBL/GenBank/DDBJ whole genome shotgun (WGS) entry which is preliminary data.</text>
</comment>
<accession>A0ABT2H8L6</accession>
<sequence>MNRSQYIAGYAVFASLFALCLIIATVRAIEPGGPQVWGLLIPLATGMALVLAVACAFWLPGRLTFLSVQRLHPRSSLLFALRDKSMDHATSAFHVDGYAGKLNLYSTFEATSTSLQIWAGGLNPIVVARIPRTEIVAFGTGFGPFFTAQPIDYMTIYLSNDVVLNVVPYGPSGMLPTSKHSLDLIVRELASDLDRTVRHS</sequence>
<feature type="transmembrane region" description="Helical" evidence="1">
    <location>
        <begin position="7"/>
        <end position="29"/>
    </location>
</feature>
<organism evidence="2 3">
    <name type="scientific">Herbiconiux daphne</name>
    <dbReference type="NCBI Taxonomy" id="2970914"/>
    <lineage>
        <taxon>Bacteria</taxon>
        <taxon>Bacillati</taxon>
        <taxon>Actinomycetota</taxon>
        <taxon>Actinomycetes</taxon>
        <taxon>Micrococcales</taxon>
        <taxon>Microbacteriaceae</taxon>
        <taxon>Herbiconiux</taxon>
    </lineage>
</organism>
<dbReference type="Proteomes" id="UP001165586">
    <property type="component" value="Unassembled WGS sequence"/>
</dbReference>
<feature type="transmembrane region" description="Helical" evidence="1">
    <location>
        <begin position="35"/>
        <end position="59"/>
    </location>
</feature>
<name>A0ABT2H8L6_9MICO</name>
<protein>
    <recommendedName>
        <fullName evidence="4">Bacterial Pleckstrin homology domain-containing protein</fullName>
    </recommendedName>
</protein>
<dbReference type="EMBL" id="JANLCJ010000014">
    <property type="protein sequence ID" value="MCS5736281.1"/>
    <property type="molecule type" value="Genomic_DNA"/>
</dbReference>
<gene>
    <name evidence="2" type="ORF">N1032_21310</name>
</gene>
<keyword evidence="3" id="KW-1185">Reference proteome</keyword>